<accession>A0ACB7U6B4</accession>
<reference evidence="2" key="1">
    <citation type="journal article" date="2022" name="Nat. Commun.">
        <title>Chromosome evolution and the genetic basis of agronomically important traits in greater yam.</title>
        <authorList>
            <person name="Bredeson J.V."/>
            <person name="Lyons J.B."/>
            <person name="Oniyinde I.O."/>
            <person name="Okereke N.R."/>
            <person name="Kolade O."/>
            <person name="Nnabue I."/>
            <person name="Nwadili C.O."/>
            <person name="Hribova E."/>
            <person name="Parker M."/>
            <person name="Nwogha J."/>
            <person name="Shu S."/>
            <person name="Carlson J."/>
            <person name="Kariba R."/>
            <person name="Muthemba S."/>
            <person name="Knop K."/>
            <person name="Barton G.J."/>
            <person name="Sherwood A.V."/>
            <person name="Lopez-Montes A."/>
            <person name="Asiedu R."/>
            <person name="Jamnadass R."/>
            <person name="Muchugi A."/>
            <person name="Goodstein D."/>
            <person name="Egesi C.N."/>
            <person name="Featherston J."/>
            <person name="Asfaw A."/>
            <person name="Simpson G.G."/>
            <person name="Dolezel J."/>
            <person name="Hendre P.S."/>
            <person name="Van Deynze A."/>
            <person name="Kumar P.L."/>
            <person name="Obidiegwu J.E."/>
            <person name="Bhattacharjee R."/>
            <person name="Rokhsar D.S."/>
        </authorList>
    </citation>
    <scope>NUCLEOTIDE SEQUENCE [LARGE SCALE GENOMIC DNA]</scope>
    <source>
        <strain evidence="2">cv. TDa95/00328</strain>
    </source>
</reference>
<dbReference type="EMBL" id="CM037028">
    <property type="protein sequence ID" value="KAH7655879.1"/>
    <property type="molecule type" value="Genomic_DNA"/>
</dbReference>
<dbReference type="Proteomes" id="UP000827976">
    <property type="component" value="Chromosome 18"/>
</dbReference>
<keyword evidence="2" id="KW-1185">Reference proteome</keyword>
<name>A0ACB7U6B4_DIOAL</name>
<gene>
    <name evidence="1" type="ORF">IHE45_18G042200</name>
</gene>
<evidence type="ECO:0000313" key="1">
    <source>
        <dbReference type="EMBL" id="KAH7655879.1"/>
    </source>
</evidence>
<proteinExistence type="predicted"/>
<sequence>MAFASRCQVLCLFFSISTCLFLHFNFGAATSLLEHKPAENSSVSAAVSTKTGLECYDGRQAQEGEALDKEKWKYGTKTIVCAALIGATLLVFAVSVVVLCLRCRRKKPKSSQKHRTAIASRVADKVSFDSGPELFYMNSLSQLLDNKSSVEKVQGSRNVLLKPEKYETLPCSERNVSHSPSSSSSFSPFSSSNRSISPDLDLEKQSFSMPSPCENKGFSCADVNEESHSPSVPLFCNGNGGRIPKPPQPPLPPVPPGRVEHCKPVSKEGSPLPKLKPLHWDKVRPASNHSTVWDNIRSKSFEFDEEMIELLFGYNGKCLTRNEEVRAKNPSPGLPILELKRLQNITILLKALTATIDDVHDALVLGTGLCVEQLEVLLKVMPTKIEEEKLVNYAGDINNLASAEKFLKAMLEIPFAFLRIKVMLYKQNFDEDVCHLKETFKVLEDACKELRTSRHFLKLLKAVLKAGNRMNVGTMRGGATAFKLDCLLRLADIKGTDGKITLLHFVVQEMIRAENVTNNDAEECSQMMAADLMSILNSELQRVKKSANLDLDDLANAVLNLSNGMNEMKHLLQEGLCMYEDAWKFVNSMKPFLDYAEVVIKELKDSKECVLVGVKEITEYYHGHVSKKEANSLQIFVIIRDFLELLDRECKS</sequence>
<comment type="caution">
    <text evidence="1">The sequence shown here is derived from an EMBL/GenBank/DDBJ whole genome shotgun (WGS) entry which is preliminary data.</text>
</comment>
<organism evidence="1 2">
    <name type="scientific">Dioscorea alata</name>
    <name type="common">Purple yam</name>
    <dbReference type="NCBI Taxonomy" id="55571"/>
    <lineage>
        <taxon>Eukaryota</taxon>
        <taxon>Viridiplantae</taxon>
        <taxon>Streptophyta</taxon>
        <taxon>Embryophyta</taxon>
        <taxon>Tracheophyta</taxon>
        <taxon>Spermatophyta</taxon>
        <taxon>Magnoliopsida</taxon>
        <taxon>Liliopsida</taxon>
        <taxon>Dioscoreales</taxon>
        <taxon>Dioscoreaceae</taxon>
        <taxon>Dioscorea</taxon>
    </lineage>
</organism>
<protein>
    <submittedName>
        <fullName evidence="1">Formin FH2 domain-containing protein</fullName>
    </submittedName>
</protein>
<evidence type="ECO:0000313" key="2">
    <source>
        <dbReference type="Proteomes" id="UP000827976"/>
    </source>
</evidence>